<accession>A0A2K3PF07</accession>
<feature type="non-terminal residue" evidence="1">
    <location>
        <position position="1"/>
    </location>
</feature>
<dbReference type="AlphaFoldDB" id="A0A2K3PF07"/>
<evidence type="ECO:0000313" key="2">
    <source>
        <dbReference type="Proteomes" id="UP000236291"/>
    </source>
</evidence>
<protein>
    <submittedName>
        <fullName evidence="1">Uncharacterized protein</fullName>
    </submittedName>
</protein>
<dbReference type="Proteomes" id="UP000236291">
    <property type="component" value="Unassembled WGS sequence"/>
</dbReference>
<comment type="caution">
    <text evidence="1">The sequence shown here is derived from an EMBL/GenBank/DDBJ whole genome shotgun (WGS) entry which is preliminary data.</text>
</comment>
<proteinExistence type="predicted"/>
<gene>
    <name evidence="1" type="ORF">L195_g010483</name>
</gene>
<reference evidence="1 2" key="2">
    <citation type="journal article" date="2017" name="Front. Plant Sci.">
        <title>Gene Classification and Mining of Molecular Markers Useful in Red Clover (Trifolium pratense) Breeding.</title>
        <authorList>
            <person name="Istvanek J."/>
            <person name="Dluhosova J."/>
            <person name="Dluhos P."/>
            <person name="Patkova L."/>
            <person name="Nedelnik J."/>
            <person name="Repkova J."/>
        </authorList>
    </citation>
    <scope>NUCLEOTIDE SEQUENCE [LARGE SCALE GENOMIC DNA]</scope>
    <source>
        <strain evidence="2">cv. Tatra</strain>
        <tissue evidence="1">Young leaves</tissue>
    </source>
</reference>
<organism evidence="1 2">
    <name type="scientific">Trifolium pratense</name>
    <name type="common">Red clover</name>
    <dbReference type="NCBI Taxonomy" id="57577"/>
    <lineage>
        <taxon>Eukaryota</taxon>
        <taxon>Viridiplantae</taxon>
        <taxon>Streptophyta</taxon>
        <taxon>Embryophyta</taxon>
        <taxon>Tracheophyta</taxon>
        <taxon>Spermatophyta</taxon>
        <taxon>Magnoliopsida</taxon>
        <taxon>eudicotyledons</taxon>
        <taxon>Gunneridae</taxon>
        <taxon>Pentapetalae</taxon>
        <taxon>rosids</taxon>
        <taxon>fabids</taxon>
        <taxon>Fabales</taxon>
        <taxon>Fabaceae</taxon>
        <taxon>Papilionoideae</taxon>
        <taxon>50 kb inversion clade</taxon>
        <taxon>NPAAA clade</taxon>
        <taxon>Hologalegina</taxon>
        <taxon>IRL clade</taxon>
        <taxon>Trifolieae</taxon>
        <taxon>Trifolium</taxon>
    </lineage>
</organism>
<evidence type="ECO:0000313" key="1">
    <source>
        <dbReference type="EMBL" id="PNY13815.1"/>
    </source>
</evidence>
<reference evidence="1 2" key="1">
    <citation type="journal article" date="2014" name="Am. J. Bot.">
        <title>Genome assembly and annotation for red clover (Trifolium pratense; Fabaceae).</title>
        <authorList>
            <person name="Istvanek J."/>
            <person name="Jaros M."/>
            <person name="Krenek A."/>
            <person name="Repkova J."/>
        </authorList>
    </citation>
    <scope>NUCLEOTIDE SEQUENCE [LARGE SCALE GENOMIC DNA]</scope>
    <source>
        <strain evidence="2">cv. Tatra</strain>
        <tissue evidence="1">Young leaves</tissue>
    </source>
</reference>
<name>A0A2K3PF07_TRIPR</name>
<sequence>DQNEITSMVRLKAVTVALNFWYGGSRWGRYLQNMLALQRSSQYVIKEE</sequence>
<dbReference type="EMBL" id="ASHM01006369">
    <property type="protein sequence ID" value="PNY13815.1"/>
    <property type="molecule type" value="Genomic_DNA"/>
</dbReference>